<dbReference type="PANTHER" id="PTHR44520">
    <property type="entry name" value="RESPONSE REGULATOR RCP1-RELATED"/>
    <property type="match status" value="1"/>
</dbReference>
<dbReference type="PANTHER" id="PTHR44520:SF2">
    <property type="entry name" value="RESPONSE REGULATOR RCP1"/>
    <property type="match status" value="1"/>
</dbReference>
<keyword evidence="4" id="KW-1185">Reference proteome</keyword>
<dbReference type="InterPro" id="IPR052893">
    <property type="entry name" value="TCS_response_regulator"/>
</dbReference>
<dbReference type="RefSeq" id="WP_073149746.1">
    <property type="nucleotide sequence ID" value="NZ_FQYY01000004.1"/>
</dbReference>
<dbReference type="STRING" id="579105.SAMN04488096_104167"/>
<sequence>MKNIDLACIVEDDPMHLFITKKYIELSGFVEKILVCKNGKEAYDTLKAMFLNSETLPEIIFLDLNMPIWDGWQFLDEFTKIPIPENQSITIYILTSSNNEEDFKKAKKYSLNSNYLVKPIEQDQLKDILSEFVK</sequence>
<name>A0A1M6DUC1_9FLAO</name>
<evidence type="ECO:0000256" key="1">
    <source>
        <dbReference type="PROSITE-ProRule" id="PRU00169"/>
    </source>
</evidence>
<evidence type="ECO:0000259" key="2">
    <source>
        <dbReference type="PROSITE" id="PS50110"/>
    </source>
</evidence>
<evidence type="ECO:0000313" key="3">
    <source>
        <dbReference type="EMBL" id="SHI76729.1"/>
    </source>
</evidence>
<dbReference type="Pfam" id="PF00072">
    <property type="entry name" value="Response_reg"/>
    <property type="match status" value="1"/>
</dbReference>
<dbReference type="Gene3D" id="3.40.50.2300">
    <property type="match status" value="1"/>
</dbReference>
<dbReference type="EMBL" id="FQYY01000004">
    <property type="protein sequence ID" value="SHI76729.1"/>
    <property type="molecule type" value="Genomic_DNA"/>
</dbReference>
<dbReference type="InterPro" id="IPR011006">
    <property type="entry name" value="CheY-like_superfamily"/>
</dbReference>
<dbReference type="PROSITE" id="PS50110">
    <property type="entry name" value="RESPONSE_REGULATORY"/>
    <property type="match status" value="1"/>
</dbReference>
<dbReference type="GO" id="GO:0000160">
    <property type="term" value="P:phosphorelay signal transduction system"/>
    <property type="evidence" value="ECO:0007669"/>
    <property type="project" value="InterPro"/>
</dbReference>
<dbReference type="SMART" id="SM00448">
    <property type="entry name" value="REC"/>
    <property type="match status" value="1"/>
</dbReference>
<protein>
    <submittedName>
        <fullName evidence="3">Response regulator receiver domain-containing protein</fullName>
    </submittedName>
</protein>
<reference evidence="3 4" key="1">
    <citation type="submission" date="2016-11" db="EMBL/GenBank/DDBJ databases">
        <authorList>
            <person name="Jaros S."/>
            <person name="Januszkiewicz K."/>
            <person name="Wedrychowicz H."/>
        </authorList>
    </citation>
    <scope>NUCLEOTIDE SEQUENCE [LARGE SCALE GENOMIC DNA]</scope>
    <source>
        <strain evidence="3 4">DSM 21425</strain>
    </source>
</reference>
<dbReference type="InterPro" id="IPR001789">
    <property type="entry name" value="Sig_transdc_resp-reg_receiver"/>
</dbReference>
<gene>
    <name evidence="3" type="ORF">SAMN04488096_104167</name>
</gene>
<keyword evidence="1" id="KW-0597">Phosphoprotein</keyword>
<feature type="domain" description="Response regulatory" evidence="2">
    <location>
        <begin position="6"/>
        <end position="133"/>
    </location>
</feature>
<proteinExistence type="predicted"/>
<dbReference type="SUPFAM" id="SSF52172">
    <property type="entry name" value="CheY-like"/>
    <property type="match status" value="1"/>
</dbReference>
<accession>A0A1M6DUC1</accession>
<evidence type="ECO:0000313" key="4">
    <source>
        <dbReference type="Proteomes" id="UP000184225"/>
    </source>
</evidence>
<dbReference type="AlphaFoldDB" id="A0A1M6DUC1"/>
<feature type="modified residue" description="4-aspartylphosphate" evidence="1">
    <location>
        <position position="63"/>
    </location>
</feature>
<dbReference type="Proteomes" id="UP000184225">
    <property type="component" value="Unassembled WGS sequence"/>
</dbReference>
<organism evidence="3 4">
    <name type="scientific">Mesonia phycicola</name>
    <dbReference type="NCBI Taxonomy" id="579105"/>
    <lineage>
        <taxon>Bacteria</taxon>
        <taxon>Pseudomonadati</taxon>
        <taxon>Bacteroidota</taxon>
        <taxon>Flavobacteriia</taxon>
        <taxon>Flavobacteriales</taxon>
        <taxon>Flavobacteriaceae</taxon>
        <taxon>Mesonia</taxon>
    </lineage>
</organism>
<dbReference type="OrthoDB" id="673128at2"/>